<dbReference type="GO" id="GO:0071731">
    <property type="term" value="P:response to nitric oxide"/>
    <property type="evidence" value="ECO:0007669"/>
    <property type="project" value="TreeGrafter"/>
</dbReference>
<dbReference type="Proteomes" id="UP000642993">
    <property type="component" value="Unassembled WGS sequence"/>
</dbReference>
<evidence type="ECO:0000313" key="13">
    <source>
        <dbReference type="EMBL" id="MBD8504920.1"/>
    </source>
</evidence>
<dbReference type="GO" id="GO:0004144">
    <property type="term" value="F:diacylglycerol O-acyltransferase activity"/>
    <property type="evidence" value="ECO:0007669"/>
    <property type="project" value="UniProtKB-EC"/>
</dbReference>
<dbReference type="Pfam" id="PF03007">
    <property type="entry name" value="WS_DGAT_cat"/>
    <property type="match status" value="1"/>
</dbReference>
<dbReference type="InterPro" id="IPR023213">
    <property type="entry name" value="CAT-like_dom_sf"/>
</dbReference>
<dbReference type="InterPro" id="IPR004255">
    <property type="entry name" value="O-acyltransferase_WSD1_N"/>
</dbReference>
<comment type="pathway">
    <text evidence="1">Glycerolipid metabolism; triacylglycerol biosynthesis.</text>
</comment>
<dbReference type="GO" id="GO:0001666">
    <property type="term" value="P:response to hypoxia"/>
    <property type="evidence" value="ECO:0007669"/>
    <property type="project" value="TreeGrafter"/>
</dbReference>
<dbReference type="GO" id="GO:0005886">
    <property type="term" value="C:plasma membrane"/>
    <property type="evidence" value="ECO:0007669"/>
    <property type="project" value="TreeGrafter"/>
</dbReference>
<keyword evidence="6" id="KW-0808">Transferase</keyword>
<evidence type="ECO:0000313" key="14">
    <source>
        <dbReference type="Proteomes" id="UP000642993"/>
    </source>
</evidence>
<sequence>MRQLDPASAVMLYLEGTGHHHHLMSVYVIEPGVLGTGAEIVRAHVIERLAGSPSFDARVVDVPGSLTRPYLVPDTEFDPEDHVRMGSIPGDGSWRAACAEIARAFDEPMDLARPLWDVRILSGIVPSERFPAGASLLLIKVHHAAMDGLGIVRFAGRLLDARPAPVARRAHAPRPTEQQRHSTAALIGDSASRAPGAFARFMADTFRTIGAQRRFRDALAAGTVEPRPVAAPVTRLNDTTSGEHVFNGMHVPLAEAQRCRDLVEGATINDVALAAISGGIQRYLAELGEAPAGDLICGVPRSLHGEDIEEGVNKITGMSVYLHNTCLDPVERLRRIHASTTAEKHRTSVHREAELGHLILRLPPAIIRPLTIAETRATATKTTETSLSTVATNMPRGRAPLYFLGNEVRETYSLLPMNSSIGAKHEITSLGDRLFISINADSAAIPDTERYLAHIAAAHAELVEATAPARPEASLL</sequence>
<feature type="domain" description="O-acyltransferase WSD1-like N-terminal" evidence="11">
    <location>
        <begin position="4"/>
        <end position="272"/>
    </location>
</feature>
<comment type="caution">
    <text evidence="13">The sequence shown here is derived from an EMBL/GenBank/DDBJ whole genome shotgun (WGS) entry which is preliminary data.</text>
</comment>
<dbReference type="GO" id="GO:0019432">
    <property type="term" value="P:triglyceride biosynthetic process"/>
    <property type="evidence" value="ECO:0007669"/>
    <property type="project" value="TreeGrafter"/>
</dbReference>
<name>A0A927PJJ1_9ACTN</name>
<dbReference type="InterPro" id="IPR009721">
    <property type="entry name" value="O-acyltransferase_WSD1_C"/>
</dbReference>
<evidence type="ECO:0000256" key="3">
    <source>
        <dbReference type="ARBA" id="ARBA00009587"/>
    </source>
</evidence>
<dbReference type="InterPro" id="IPR045034">
    <property type="entry name" value="O-acyltransferase_WSD1-like"/>
</dbReference>
<dbReference type="PANTHER" id="PTHR31650">
    <property type="entry name" value="O-ACYLTRANSFERASE (WSD1-LIKE) FAMILY PROTEIN"/>
    <property type="match status" value="1"/>
</dbReference>
<keyword evidence="9" id="KW-0012">Acyltransferase</keyword>
<organism evidence="13 14">
    <name type="scientific">Lolliginicoccus lacisalsi</name>
    <dbReference type="NCBI Taxonomy" id="2742202"/>
    <lineage>
        <taxon>Bacteria</taxon>
        <taxon>Bacillati</taxon>
        <taxon>Actinomycetota</taxon>
        <taxon>Actinomycetes</taxon>
        <taxon>Mycobacteriales</taxon>
        <taxon>Hoyosellaceae</taxon>
        <taxon>Lolliginicoccus</taxon>
    </lineage>
</organism>
<evidence type="ECO:0000259" key="12">
    <source>
        <dbReference type="Pfam" id="PF06974"/>
    </source>
</evidence>
<dbReference type="EMBL" id="JACYWE010000001">
    <property type="protein sequence ID" value="MBD8504920.1"/>
    <property type="molecule type" value="Genomic_DNA"/>
</dbReference>
<dbReference type="Gene3D" id="3.30.559.10">
    <property type="entry name" value="Chloramphenicol acetyltransferase-like domain"/>
    <property type="match status" value="1"/>
</dbReference>
<feature type="domain" description="O-acyltransferase WSD1 C-terminal" evidence="12">
    <location>
        <begin position="313"/>
        <end position="460"/>
    </location>
</feature>
<keyword evidence="14" id="KW-1185">Reference proteome</keyword>
<dbReference type="GO" id="GO:0006071">
    <property type="term" value="P:glycerol metabolic process"/>
    <property type="evidence" value="ECO:0007669"/>
    <property type="project" value="UniProtKB-KW"/>
</dbReference>
<evidence type="ECO:0000256" key="8">
    <source>
        <dbReference type="ARBA" id="ARBA00023098"/>
    </source>
</evidence>
<accession>A0A927PJJ1</accession>
<evidence type="ECO:0000256" key="6">
    <source>
        <dbReference type="ARBA" id="ARBA00022679"/>
    </source>
</evidence>
<keyword evidence="5" id="KW-0444">Lipid biosynthesis</keyword>
<evidence type="ECO:0000256" key="2">
    <source>
        <dbReference type="ARBA" id="ARBA00005189"/>
    </source>
</evidence>
<comment type="catalytic activity">
    <reaction evidence="10">
        <text>an acyl-CoA + a 1,2-diacyl-sn-glycerol = a triacyl-sn-glycerol + CoA</text>
        <dbReference type="Rhea" id="RHEA:10868"/>
        <dbReference type="ChEBI" id="CHEBI:17815"/>
        <dbReference type="ChEBI" id="CHEBI:57287"/>
        <dbReference type="ChEBI" id="CHEBI:58342"/>
        <dbReference type="ChEBI" id="CHEBI:64615"/>
        <dbReference type="EC" id="2.3.1.20"/>
    </reaction>
</comment>
<comment type="pathway">
    <text evidence="2">Lipid metabolism.</text>
</comment>
<keyword evidence="8" id="KW-0443">Lipid metabolism</keyword>
<keyword evidence="7" id="KW-0319">Glycerol metabolism</keyword>
<dbReference type="RefSeq" id="WP_192037418.1">
    <property type="nucleotide sequence ID" value="NZ_JACYWE010000001.1"/>
</dbReference>
<evidence type="ECO:0000256" key="10">
    <source>
        <dbReference type="ARBA" id="ARBA00048109"/>
    </source>
</evidence>
<protein>
    <recommendedName>
        <fullName evidence="4">diacylglycerol O-acyltransferase</fullName>
        <ecNumber evidence="4">2.3.1.20</ecNumber>
    </recommendedName>
</protein>
<gene>
    <name evidence="13" type="ORF">HT102_00265</name>
</gene>
<evidence type="ECO:0000256" key="5">
    <source>
        <dbReference type="ARBA" id="ARBA00022516"/>
    </source>
</evidence>
<proteinExistence type="inferred from homology"/>
<reference evidence="13" key="1">
    <citation type="submission" date="2020-09" db="EMBL/GenBank/DDBJ databases">
        <title>Hoyosella lacisalsi sp. nov., a halotolerant actinobacterium isolated from soil of Lake Gudzhirganskoe.</title>
        <authorList>
            <person name="Yang Q."/>
            <person name="Guo P.Y."/>
            <person name="Liu S.W."/>
            <person name="Li F.N."/>
            <person name="Sun C.H."/>
        </authorList>
    </citation>
    <scope>NUCLEOTIDE SEQUENCE</scope>
    <source>
        <strain evidence="13">G463</strain>
    </source>
</reference>
<evidence type="ECO:0000256" key="7">
    <source>
        <dbReference type="ARBA" id="ARBA00022798"/>
    </source>
</evidence>
<comment type="similarity">
    <text evidence="3">Belongs to the long-chain O-acyltransferase family.</text>
</comment>
<dbReference type="SUPFAM" id="SSF52777">
    <property type="entry name" value="CoA-dependent acyltransferases"/>
    <property type="match status" value="1"/>
</dbReference>
<dbReference type="EC" id="2.3.1.20" evidence="4"/>
<dbReference type="PANTHER" id="PTHR31650:SF1">
    <property type="entry name" value="WAX ESTER SYNTHASE_DIACYLGLYCEROL ACYLTRANSFERASE 4-RELATED"/>
    <property type="match status" value="1"/>
</dbReference>
<evidence type="ECO:0000256" key="1">
    <source>
        <dbReference type="ARBA" id="ARBA00004771"/>
    </source>
</evidence>
<evidence type="ECO:0000256" key="4">
    <source>
        <dbReference type="ARBA" id="ARBA00013244"/>
    </source>
</evidence>
<dbReference type="GO" id="GO:0051701">
    <property type="term" value="P:biological process involved in interaction with host"/>
    <property type="evidence" value="ECO:0007669"/>
    <property type="project" value="TreeGrafter"/>
</dbReference>
<evidence type="ECO:0000259" key="11">
    <source>
        <dbReference type="Pfam" id="PF03007"/>
    </source>
</evidence>
<evidence type="ECO:0000256" key="9">
    <source>
        <dbReference type="ARBA" id="ARBA00023315"/>
    </source>
</evidence>
<dbReference type="AlphaFoldDB" id="A0A927PJJ1"/>
<dbReference type="Pfam" id="PF06974">
    <property type="entry name" value="WS_DGAT_C"/>
    <property type="match status" value="1"/>
</dbReference>